<sequence length="407" mass="42909">MNRRVALWTAAVVAAVIVAVVAFPFAKAIGIRVIDSMRGAAGNPVPVQTADLRGTGPGSLVSAMTMPAFSREEPAYRMNAARVVYRSTSGDGQATEVSGSVFVPRGDPPPGGWPVVSFGHGTTGIDESCAPSLSNTLLGYAEAVGILVTKGYAVALADYQGLGTSGVHPYTDSRTAGLNMIDAVRALRATFPGVSNRWGAFGGSQGGGAAWSADEQARDYAPELTLVGAVAVSPVADLTGLVDKAQHGTLTKDQELGVIGIAESLARMHPDFNRDDFRHGAAAKYWDTLVGCSGPETSYRGDAAKTIELNDVAPSTPEAADRLRRYLADWALPQKRLSAPLYVWYGGADTFIDASWTAGAIKRACALGGHVVAQFEQDKGHVETDYKDQFQWLTDRFADKPVTNACA</sequence>
<dbReference type="Proteomes" id="UP000247781">
    <property type="component" value="Unassembled WGS sequence"/>
</dbReference>
<reference evidence="1 2" key="2">
    <citation type="submission" date="2018-06" db="EMBL/GenBank/DDBJ databases">
        <title>Sequencing of bacterial isolates from soil warming experiment in Harvard Forest, Massachusetts, USA.</title>
        <authorList>
            <person name="Deangelis K.PhD."/>
        </authorList>
    </citation>
    <scope>NUCLEOTIDE SEQUENCE [LARGE SCALE GENOMIC DNA]</scope>
    <source>
        <strain evidence="1 2">GAS496</strain>
    </source>
</reference>
<dbReference type="PANTHER" id="PTHR34853">
    <property type="match status" value="1"/>
</dbReference>
<dbReference type="Gene3D" id="3.40.50.1820">
    <property type="entry name" value="alpha/beta hydrolase"/>
    <property type="match status" value="2"/>
</dbReference>
<gene>
    <name evidence="1" type="ORF">C8E89_11637</name>
</gene>
<keyword evidence="2" id="KW-1185">Reference proteome</keyword>
<dbReference type="AlphaFoldDB" id="A0A318HGL6"/>
<evidence type="ECO:0000313" key="2">
    <source>
        <dbReference type="Proteomes" id="UP000247781"/>
    </source>
</evidence>
<dbReference type="EMBL" id="QJJU01000016">
    <property type="protein sequence ID" value="PXX05727.1"/>
    <property type="molecule type" value="Genomic_DNA"/>
</dbReference>
<dbReference type="InterPro" id="IPR005152">
    <property type="entry name" value="Lipase_secreted"/>
</dbReference>
<dbReference type="GO" id="GO:0016042">
    <property type="term" value="P:lipid catabolic process"/>
    <property type="evidence" value="ECO:0007669"/>
    <property type="project" value="InterPro"/>
</dbReference>
<dbReference type="PANTHER" id="PTHR34853:SF1">
    <property type="entry name" value="LIPASE 5"/>
    <property type="match status" value="1"/>
</dbReference>
<dbReference type="RefSeq" id="WP_110318189.1">
    <property type="nucleotide sequence ID" value="NZ_QJJU01000016.1"/>
</dbReference>
<dbReference type="Pfam" id="PF03583">
    <property type="entry name" value="LIP"/>
    <property type="match status" value="1"/>
</dbReference>
<name>A0A318HGL6_9MYCO</name>
<dbReference type="InterPro" id="IPR029058">
    <property type="entry name" value="AB_hydrolase_fold"/>
</dbReference>
<protein>
    <submittedName>
        <fullName evidence="1">Secretory lipase</fullName>
    </submittedName>
</protein>
<organism evidence="1 2">
    <name type="scientific">Mycolicibacterium moriokaense</name>
    <dbReference type="NCBI Taxonomy" id="39691"/>
    <lineage>
        <taxon>Bacteria</taxon>
        <taxon>Bacillati</taxon>
        <taxon>Actinomycetota</taxon>
        <taxon>Actinomycetes</taxon>
        <taxon>Mycobacteriales</taxon>
        <taxon>Mycobacteriaceae</taxon>
        <taxon>Mycolicibacterium</taxon>
    </lineage>
</organism>
<proteinExistence type="predicted"/>
<reference evidence="2" key="1">
    <citation type="submission" date="2018-05" db="EMBL/GenBank/DDBJ databases">
        <authorList>
            <person name="Deangelis K."/>
            <person name="Huntemann M."/>
            <person name="Clum A."/>
            <person name="Pillay M."/>
            <person name="Palaniappan K."/>
            <person name="Varghese N."/>
            <person name="Mikhailova N."/>
            <person name="Stamatis D."/>
            <person name="Reddy T."/>
            <person name="Daum C."/>
            <person name="Shapiro N."/>
            <person name="Ivanova N."/>
            <person name="Kyrpides N."/>
            <person name="Woyke T."/>
        </authorList>
    </citation>
    <scope>NUCLEOTIDE SEQUENCE [LARGE SCALE GENOMIC DNA]</scope>
    <source>
        <strain evidence="2">GAS496</strain>
    </source>
</reference>
<dbReference type="SUPFAM" id="SSF53474">
    <property type="entry name" value="alpha/beta-Hydrolases"/>
    <property type="match status" value="1"/>
</dbReference>
<comment type="caution">
    <text evidence="1">The sequence shown here is derived from an EMBL/GenBank/DDBJ whole genome shotgun (WGS) entry which is preliminary data.</text>
</comment>
<dbReference type="PIRSF" id="PIRSF029171">
    <property type="entry name" value="Esterase_LipA"/>
    <property type="match status" value="1"/>
</dbReference>
<dbReference type="GO" id="GO:0004806">
    <property type="term" value="F:triacylglycerol lipase activity"/>
    <property type="evidence" value="ECO:0007669"/>
    <property type="project" value="InterPro"/>
</dbReference>
<accession>A0A318HGL6</accession>
<evidence type="ECO:0000313" key="1">
    <source>
        <dbReference type="EMBL" id="PXX05727.1"/>
    </source>
</evidence>
<dbReference type="OrthoDB" id="9798122at2"/>